<feature type="transmembrane region" description="Helical" evidence="6">
    <location>
        <begin position="20"/>
        <end position="42"/>
    </location>
</feature>
<reference evidence="9 10" key="1">
    <citation type="submission" date="2020-01" db="EMBL/GenBank/DDBJ databases">
        <authorList>
            <person name="Kim M.K."/>
        </authorList>
    </citation>
    <scope>NUCLEOTIDE SEQUENCE [LARGE SCALE GENOMIC DNA]</scope>
    <source>
        <strain evidence="9 10">172606-1</strain>
    </source>
</reference>
<keyword evidence="5 6" id="KW-0472">Membrane</keyword>
<gene>
    <name evidence="9" type="ORF">GXP67_12395</name>
</gene>
<accession>A0A6C0GHA4</accession>
<dbReference type="InterPro" id="IPR003838">
    <property type="entry name" value="ABC3_permease_C"/>
</dbReference>
<feature type="domain" description="ABC3 transporter permease C-terminal" evidence="7">
    <location>
        <begin position="291"/>
        <end position="403"/>
    </location>
</feature>
<dbReference type="Pfam" id="PF02687">
    <property type="entry name" value="FtsX"/>
    <property type="match status" value="2"/>
</dbReference>
<evidence type="ECO:0000259" key="7">
    <source>
        <dbReference type="Pfam" id="PF02687"/>
    </source>
</evidence>
<evidence type="ECO:0000256" key="4">
    <source>
        <dbReference type="ARBA" id="ARBA00022989"/>
    </source>
</evidence>
<evidence type="ECO:0000313" key="9">
    <source>
        <dbReference type="EMBL" id="QHT67378.1"/>
    </source>
</evidence>
<sequence>MLKNYFLIAWRNLIKSRFYALLNIAGLATGICFSFLIGAYVWSEFQVNAHLREINHQYIIQSKWRDETMGRELTSVGPLAKALKENYPHLVANYFRWDGVKTIISTGQKSFREAVAICDSTLLTMYGFNLLHGNASTALDAPFQVVITAGLAHKYFSKTDVVGQTLSLQNFSGTKHDFLITGVLAKQGRNSITSVASINESLENEVFISTSNQLYFGRNMDWSNPFIISYIELQKEVSPQELVQPMQYLLTQHAPAPIATNLSPYLVSLGEYSLQANNGVVKKMLLALSAICCFILLMALINFVNLSISHSSARMREIGIRKVLGGVKRQIIWQFLTESSLLVALATLLAILGYELSRDVMGSILGKPLPELSDFPAYFVGFPILLILVLGVLSGIYPAFILSSLKAVEVLKGKVTSIKENILLRKSLVAFQFGTAMVVGICAIIIAKQINLFFSETLGYGTDYILSAQLPRNWTPEGVRKMENIRSQFAALPEVSHVTLSYEVPDGNHSGSVAIYRVGADSTTAIACLLLMSDEYYGSTYDIAMVAGEFYSAPGAFTDSSKVVINETGAKALGWQNSFEAVGKQIRFTDGGPPAVIAGVTKDFHFGSMQKAIEPILFIHVGVTNTYRYLTFKLKPGNISQTLTTLQKKWAALMLASPFEYTFMDDTLAKVYRTELQLKKAAYLATLLAFMIVLLGVLGLVSLSIQKRTKEIGIRKVLGASVVDIIALFTKEFIAITLVAALLACPLAYLLMRQWLSGYVYQVELTIMPFLATLALLSAVILLVISLQSSKAALDNPVKSLRSE</sequence>
<keyword evidence="10" id="KW-1185">Reference proteome</keyword>
<dbReference type="Pfam" id="PF12704">
    <property type="entry name" value="MacB_PCD"/>
    <property type="match status" value="2"/>
</dbReference>
<dbReference type="EMBL" id="CP048222">
    <property type="protein sequence ID" value="QHT67378.1"/>
    <property type="molecule type" value="Genomic_DNA"/>
</dbReference>
<dbReference type="RefSeq" id="WP_162443410.1">
    <property type="nucleotide sequence ID" value="NZ_CP048222.1"/>
</dbReference>
<dbReference type="AlphaFoldDB" id="A0A6C0GHA4"/>
<feature type="domain" description="MacB-like periplasmic core" evidence="8">
    <location>
        <begin position="21"/>
        <end position="243"/>
    </location>
</feature>
<organism evidence="9 10">
    <name type="scientific">Rhodocytophaga rosea</name>
    <dbReference type="NCBI Taxonomy" id="2704465"/>
    <lineage>
        <taxon>Bacteria</taxon>
        <taxon>Pseudomonadati</taxon>
        <taxon>Bacteroidota</taxon>
        <taxon>Cytophagia</taxon>
        <taxon>Cytophagales</taxon>
        <taxon>Rhodocytophagaceae</taxon>
        <taxon>Rhodocytophaga</taxon>
    </lineage>
</organism>
<proteinExistence type="predicted"/>
<comment type="subcellular location">
    <subcellularLocation>
        <location evidence="1">Cell membrane</location>
        <topology evidence="1">Multi-pass membrane protein</topology>
    </subcellularLocation>
</comment>
<feature type="domain" description="MacB-like periplasmic core" evidence="8">
    <location>
        <begin position="433"/>
        <end position="638"/>
    </location>
</feature>
<dbReference type="InterPro" id="IPR025857">
    <property type="entry name" value="MacB_PCD"/>
</dbReference>
<feature type="transmembrane region" description="Helical" evidence="6">
    <location>
        <begin position="767"/>
        <end position="787"/>
    </location>
</feature>
<keyword evidence="3 6" id="KW-0812">Transmembrane</keyword>
<evidence type="ECO:0000256" key="5">
    <source>
        <dbReference type="ARBA" id="ARBA00023136"/>
    </source>
</evidence>
<keyword evidence="2" id="KW-1003">Cell membrane</keyword>
<evidence type="ECO:0000259" key="8">
    <source>
        <dbReference type="Pfam" id="PF12704"/>
    </source>
</evidence>
<feature type="domain" description="ABC3 transporter permease C-terminal" evidence="7">
    <location>
        <begin position="685"/>
        <end position="791"/>
    </location>
</feature>
<dbReference type="Proteomes" id="UP000480178">
    <property type="component" value="Chromosome"/>
</dbReference>
<feature type="transmembrane region" description="Helical" evidence="6">
    <location>
        <begin position="423"/>
        <end position="447"/>
    </location>
</feature>
<evidence type="ECO:0000313" key="10">
    <source>
        <dbReference type="Proteomes" id="UP000480178"/>
    </source>
</evidence>
<dbReference type="GO" id="GO:0005886">
    <property type="term" value="C:plasma membrane"/>
    <property type="evidence" value="ECO:0007669"/>
    <property type="project" value="UniProtKB-SubCell"/>
</dbReference>
<evidence type="ECO:0000256" key="3">
    <source>
        <dbReference type="ARBA" id="ARBA00022692"/>
    </source>
</evidence>
<evidence type="ECO:0000256" key="6">
    <source>
        <dbReference type="SAM" id="Phobius"/>
    </source>
</evidence>
<feature type="transmembrane region" description="Helical" evidence="6">
    <location>
        <begin position="331"/>
        <end position="357"/>
    </location>
</feature>
<protein>
    <submittedName>
        <fullName evidence="9">FtsX-like permease family protein</fullName>
    </submittedName>
</protein>
<name>A0A6C0GHA4_9BACT</name>
<feature type="transmembrane region" description="Helical" evidence="6">
    <location>
        <begin position="284"/>
        <end position="306"/>
    </location>
</feature>
<dbReference type="InterPro" id="IPR050250">
    <property type="entry name" value="Macrolide_Exporter_MacB"/>
</dbReference>
<dbReference type="PANTHER" id="PTHR30572:SF18">
    <property type="entry name" value="ABC-TYPE MACROLIDE FAMILY EXPORT SYSTEM PERMEASE COMPONENT 2"/>
    <property type="match status" value="1"/>
</dbReference>
<feature type="transmembrane region" description="Helical" evidence="6">
    <location>
        <begin position="681"/>
        <end position="705"/>
    </location>
</feature>
<dbReference type="GO" id="GO:0022857">
    <property type="term" value="F:transmembrane transporter activity"/>
    <property type="evidence" value="ECO:0007669"/>
    <property type="project" value="TreeGrafter"/>
</dbReference>
<evidence type="ECO:0000256" key="1">
    <source>
        <dbReference type="ARBA" id="ARBA00004651"/>
    </source>
</evidence>
<dbReference type="KEGG" id="rhoz:GXP67_12395"/>
<keyword evidence="4 6" id="KW-1133">Transmembrane helix</keyword>
<dbReference type="PANTHER" id="PTHR30572">
    <property type="entry name" value="MEMBRANE COMPONENT OF TRANSPORTER-RELATED"/>
    <property type="match status" value="1"/>
</dbReference>
<evidence type="ECO:0000256" key="2">
    <source>
        <dbReference type="ARBA" id="ARBA00022475"/>
    </source>
</evidence>
<feature type="transmembrane region" description="Helical" evidence="6">
    <location>
        <begin position="733"/>
        <end position="752"/>
    </location>
</feature>
<feature type="transmembrane region" description="Helical" evidence="6">
    <location>
        <begin position="377"/>
        <end position="402"/>
    </location>
</feature>